<dbReference type="SUPFAM" id="SSF141530">
    <property type="entry name" value="PTSIIA/GutA-like"/>
    <property type="match status" value="1"/>
</dbReference>
<dbReference type="Proteomes" id="UP001428817">
    <property type="component" value="Unassembled WGS sequence"/>
</dbReference>
<dbReference type="InterPro" id="IPR036665">
    <property type="entry name" value="PTS_IIA_glucitol/sorbitol_sf"/>
</dbReference>
<protein>
    <recommendedName>
        <fullName evidence="4">PTS sorbitol transporter subunit IIA</fullName>
    </recommendedName>
</protein>
<sequence length="124" mass="12727">MASTYYESTVLRAGEEASEMAEGGVLILYAEPIPDALEEVSVVHAPTAPPAAPMRPGDLLTVDGATVELIAVGERADENLRSLGHVVIYLNPGADTPLLPGAVHASGSVGLPVAGTQLRLTSGR</sequence>
<evidence type="ECO:0000313" key="3">
    <source>
        <dbReference type="Proteomes" id="UP001428817"/>
    </source>
</evidence>
<feature type="modified residue" description="Phosphohistidine; by HPr" evidence="1">
    <location>
        <position position="44"/>
    </location>
</feature>
<name>A0ABP9RC81_9PSEU</name>
<dbReference type="PROSITE" id="PS51097">
    <property type="entry name" value="PTS_EIIA_TYPE_5"/>
    <property type="match status" value="1"/>
</dbReference>
<dbReference type="PANTHER" id="PTHR40398">
    <property type="entry name" value="PTS SYSTEM GLUCITOL/SORBITOL-SPECIFIC EIIA COMPONENT"/>
    <property type="match status" value="1"/>
</dbReference>
<dbReference type="RefSeq" id="WP_185062194.1">
    <property type="nucleotide sequence ID" value="NZ_BAABJP010000062.1"/>
</dbReference>
<dbReference type="PANTHER" id="PTHR40398:SF1">
    <property type="entry name" value="PTS SYSTEM GLUCITOL_SORBITOL-SPECIFIC EIIA COMPONENT"/>
    <property type="match status" value="1"/>
</dbReference>
<evidence type="ECO:0008006" key="4">
    <source>
        <dbReference type="Google" id="ProtNLM"/>
    </source>
</evidence>
<organism evidence="2 3">
    <name type="scientific">Pseudonocardia eucalypti</name>
    <dbReference type="NCBI Taxonomy" id="648755"/>
    <lineage>
        <taxon>Bacteria</taxon>
        <taxon>Bacillati</taxon>
        <taxon>Actinomycetota</taxon>
        <taxon>Actinomycetes</taxon>
        <taxon>Pseudonocardiales</taxon>
        <taxon>Pseudonocardiaceae</taxon>
        <taxon>Pseudonocardia</taxon>
    </lineage>
</organism>
<gene>
    <name evidence="2" type="ORF">GCM10023321_79570</name>
</gene>
<reference evidence="3" key="1">
    <citation type="journal article" date="2019" name="Int. J. Syst. Evol. Microbiol.">
        <title>The Global Catalogue of Microorganisms (GCM) 10K type strain sequencing project: providing services to taxonomists for standard genome sequencing and annotation.</title>
        <authorList>
            <consortium name="The Broad Institute Genomics Platform"/>
            <consortium name="The Broad Institute Genome Sequencing Center for Infectious Disease"/>
            <person name="Wu L."/>
            <person name="Ma J."/>
        </authorList>
    </citation>
    <scope>NUCLEOTIDE SEQUENCE [LARGE SCALE GENOMIC DNA]</scope>
    <source>
        <strain evidence="3">JCM 18303</strain>
    </source>
</reference>
<evidence type="ECO:0000313" key="2">
    <source>
        <dbReference type="EMBL" id="GAA5174826.1"/>
    </source>
</evidence>
<keyword evidence="3" id="KW-1185">Reference proteome</keyword>
<dbReference type="InterPro" id="IPR004716">
    <property type="entry name" value="PTS_IIA_glucitol/sorbitol-sp"/>
</dbReference>
<proteinExistence type="predicted"/>
<dbReference type="EMBL" id="BAABJP010000062">
    <property type="protein sequence ID" value="GAA5174826.1"/>
    <property type="molecule type" value="Genomic_DNA"/>
</dbReference>
<accession>A0ABP9RC81</accession>
<evidence type="ECO:0000256" key="1">
    <source>
        <dbReference type="PROSITE-ProRule" id="PRU00420"/>
    </source>
</evidence>
<dbReference type="Gene3D" id="2.40.33.40">
    <property type="entry name" value="Phosphotransferase system, glucitol/sorbitol-specific IIA component"/>
    <property type="match status" value="1"/>
</dbReference>
<dbReference type="Pfam" id="PF03829">
    <property type="entry name" value="PTSIIA_gutA"/>
    <property type="match status" value="1"/>
</dbReference>
<comment type="caution">
    <text evidence="2">The sequence shown here is derived from an EMBL/GenBank/DDBJ whole genome shotgun (WGS) entry which is preliminary data.</text>
</comment>